<dbReference type="InterPro" id="IPR029039">
    <property type="entry name" value="Flavoprotein-like_sf"/>
</dbReference>
<dbReference type="Proteomes" id="UP000011721">
    <property type="component" value="Chromosome"/>
</dbReference>
<sequence>MKKVLVLYYSQSGQLQSVMDQIVAPLKQCDGIQCDYQKIEPLTPYPYPWPFYRFFNVFPEAVYLDGCPVKTLQIEEQYDLIVLGYTSWFLSPSIPVTGFLQSDQAKKVFNNTPVVTVIACRDMWLMAQEKMKTMLKDLGAHLLDNVVLTDQGKSLYTFVTTPRWMLTGKKDAFWFFPRAGVHENEIASTSRFGDRLCKALQHDEERDSLPLLNNMGAVNVNGKLIATEHIAHRSFLIWSKLIKKAGPQYSRGRNVVITIYVIFLLTLILTIVPLNMLVRKLLSPFRKKSLAKAVKYYEQPSGK</sequence>
<organism evidence="2 3">
    <name type="scientific">Desulfocapsa sulfexigens (strain DSM 10523 / SB164P1)</name>
    <dbReference type="NCBI Taxonomy" id="1167006"/>
    <lineage>
        <taxon>Bacteria</taxon>
        <taxon>Pseudomonadati</taxon>
        <taxon>Thermodesulfobacteriota</taxon>
        <taxon>Desulfobulbia</taxon>
        <taxon>Desulfobulbales</taxon>
        <taxon>Desulfocapsaceae</taxon>
        <taxon>Desulfocapsa</taxon>
    </lineage>
</organism>
<gene>
    <name evidence="2" type="ordered locus">UWK_01567</name>
</gene>
<keyword evidence="1" id="KW-0472">Membrane</keyword>
<dbReference type="SUPFAM" id="SSF52218">
    <property type="entry name" value="Flavoproteins"/>
    <property type="match status" value="1"/>
</dbReference>
<dbReference type="KEGG" id="dsf:UWK_01567"/>
<dbReference type="HOGENOM" id="CLU_923775_0_0_7"/>
<dbReference type="Gene3D" id="3.40.50.360">
    <property type="match status" value="1"/>
</dbReference>
<evidence type="ECO:0008006" key="4">
    <source>
        <dbReference type="Google" id="ProtNLM"/>
    </source>
</evidence>
<name>M1PEH9_DESSD</name>
<reference evidence="3" key="1">
    <citation type="journal article" date="2013" name="Stand. Genomic Sci.">
        <title>Complete genome sequence of Desulfocapsa sulfexigens, a marine deltaproteobacterium specialized in disproportionating inorganic sulfur compounds.</title>
        <authorList>
            <person name="Finster K.W."/>
            <person name="Kjeldsen K.U."/>
            <person name="Kube M."/>
            <person name="Reinhardt R."/>
            <person name="Mussmann M."/>
            <person name="Amann R."/>
            <person name="Schreiber L."/>
        </authorList>
    </citation>
    <scope>NUCLEOTIDE SEQUENCE [LARGE SCALE GENOMIC DNA]</scope>
    <source>
        <strain evidence="3">DSM 10523 / SB164P1</strain>
    </source>
</reference>
<keyword evidence="1" id="KW-0812">Transmembrane</keyword>
<keyword evidence="3" id="KW-1185">Reference proteome</keyword>
<dbReference type="STRING" id="1167006.UWK_01567"/>
<dbReference type="OrthoDB" id="4547866at2"/>
<accession>M1PEH9</accession>
<dbReference type="RefSeq" id="WP_015403816.1">
    <property type="nucleotide sequence ID" value="NC_020304.1"/>
</dbReference>
<feature type="transmembrane region" description="Helical" evidence="1">
    <location>
        <begin position="257"/>
        <end position="278"/>
    </location>
</feature>
<evidence type="ECO:0000313" key="2">
    <source>
        <dbReference type="EMBL" id="AGF78125.1"/>
    </source>
</evidence>
<evidence type="ECO:0000256" key="1">
    <source>
        <dbReference type="SAM" id="Phobius"/>
    </source>
</evidence>
<keyword evidence="1" id="KW-1133">Transmembrane helix</keyword>
<protein>
    <recommendedName>
        <fullName evidence="4">Dialkylrecorsinol condensing enzyme</fullName>
    </recommendedName>
</protein>
<dbReference type="eggNOG" id="COG0716">
    <property type="taxonomic scope" value="Bacteria"/>
</dbReference>
<dbReference type="PATRIC" id="fig|1167006.5.peg.1726"/>
<proteinExistence type="predicted"/>
<evidence type="ECO:0000313" key="3">
    <source>
        <dbReference type="Proteomes" id="UP000011721"/>
    </source>
</evidence>
<dbReference type="AlphaFoldDB" id="M1PEH9"/>
<dbReference type="EMBL" id="CP003985">
    <property type="protein sequence ID" value="AGF78125.1"/>
    <property type="molecule type" value="Genomic_DNA"/>
</dbReference>